<dbReference type="RefSeq" id="XP_007539752.1">
    <property type="nucleotide sequence ID" value="XM_007539690.3"/>
</dbReference>
<dbReference type="InterPro" id="IPR053384">
    <property type="entry name" value="SAM-dep_methyltransferase"/>
</dbReference>
<dbReference type="Gene3D" id="3.40.50.150">
    <property type="entry name" value="Vaccinia Virus protein VP39"/>
    <property type="match status" value="1"/>
</dbReference>
<dbReference type="GO" id="GO:0008112">
    <property type="term" value="F:nicotinamide N-methyltransferase activity"/>
    <property type="evidence" value="ECO:0007669"/>
    <property type="project" value="TreeGrafter"/>
</dbReference>
<feature type="binding site" evidence="5">
    <location>
        <position position="20"/>
    </location>
    <ligand>
        <name>S-adenosyl-L-methionine</name>
        <dbReference type="ChEBI" id="CHEBI:59789"/>
    </ligand>
</feature>
<comment type="similarity">
    <text evidence="1">Belongs to the class I-like SAM-binding methyltransferase superfamily. NNMT/PNMT/TEMT family.</text>
</comment>
<dbReference type="FunFam" id="3.40.50.150:FF:000065">
    <property type="entry name" value="Phenylethanolamine N-methyltransferase"/>
    <property type="match status" value="1"/>
</dbReference>
<feature type="binding site" evidence="5">
    <location>
        <begin position="142"/>
        <end position="143"/>
    </location>
    <ligand>
        <name>S-adenosyl-L-methionine</name>
        <dbReference type="ChEBI" id="CHEBI:59789"/>
    </ligand>
</feature>
<dbReference type="AlphaFoldDB" id="A0A1S3ASI6"/>
<gene>
    <name evidence="7" type="primary">NNMT</name>
</gene>
<dbReference type="Proteomes" id="UP001652624">
    <property type="component" value="Chromosome 20"/>
</dbReference>
<organism evidence="6 7">
    <name type="scientific">Erinaceus europaeus</name>
    <name type="common">Western European hedgehog</name>
    <dbReference type="NCBI Taxonomy" id="9365"/>
    <lineage>
        <taxon>Eukaryota</taxon>
        <taxon>Metazoa</taxon>
        <taxon>Chordata</taxon>
        <taxon>Craniata</taxon>
        <taxon>Vertebrata</taxon>
        <taxon>Euteleostomi</taxon>
        <taxon>Mammalia</taxon>
        <taxon>Eutheria</taxon>
        <taxon>Laurasiatheria</taxon>
        <taxon>Eulipotyphla</taxon>
        <taxon>Erinaceidae</taxon>
        <taxon>Erinaceinae</taxon>
        <taxon>Erinaceus</taxon>
    </lineage>
</organism>
<dbReference type="GO" id="GO:0005829">
    <property type="term" value="C:cytosol"/>
    <property type="evidence" value="ECO:0007669"/>
    <property type="project" value="TreeGrafter"/>
</dbReference>
<proteinExistence type="inferred from homology"/>
<dbReference type="GO" id="GO:0032259">
    <property type="term" value="P:methylation"/>
    <property type="evidence" value="ECO:0007669"/>
    <property type="project" value="UniProtKB-KW"/>
</dbReference>
<dbReference type="InterPro" id="IPR025820">
    <property type="entry name" value="NNMT/PNMT/TEMT_CS"/>
</dbReference>
<dbReference type="FunCoup" id="A0A1S3ASI6">
    <property type="interactions" value="33"/>
</dbReference>
<feature type="binding site" evidence="5">
    <location>
        <begin position="63"/>
        <end position="64"/>
    </location>
    <ligand>
        <name>S-adenosyl-L-methionine</name>
        <dbReference type="ChEBI" id="CHEBI:59789"/>
    </ligand>
</feature>
<dbReference type="PIRSF" id="PIRSF000384">
    <property type="entry name" value="PNMTase"/>
    <property type="match status" value="1"/>
</dbReference>
<feature type="binding site" evidence="5">
    <location>
        <position position="69"/>
    </location>
    <ligand>
        <name>S-adenosyl-L-methionine</name>
        <dbReference type="ChEBI" id="CHEBI:59789"/>
    </ligand>
</feature>
<dbReference type="InterPro" id="IPR029063">
    <property type="entry name" value="SAM-dependent_MTases_sf"/>
</dbReference>
<reference evidence="7" key="1">
    <citation type="submission" date="2025-08" db="UniProtKB">
        <authorList>
            <consortium name="RefSeq"/>
        </authorList>
    </citation>
    <scope>IDENTIFICATION</scope>
</reference>
<dbReference type="OrthoDB" id="10050085at2759"/>
<dbReference type="PROSITE" id="PS01100">
    <property type="entry name" value="NNMT_PNMT_TEMT"/>
    <property type="match status" value="1"/>
</dbReference>
<evidence type="ECO:0000313" key="6">
    <source>
        <dbReference type="Proteomes" id="UP001652624"/>
    </source>
</evidence>
<dbReference type="InParanoid" id="A0A1S3ASI6"/>
<evidence type="ECO:0000256" key="3">
    <source>
        <dbReference type="ARBA" id="ARBA00022679"/>
    </source>
</evidence>
<dbReference type="eggNOG" id="KOG4564">
    <property type="taxonomic scope" value="Eukaryota"/>
</dbReference>
<dbReference type="PROSITE" id="PS51681">
    <property type="entry name" value="SAM_MT_NNMT_PNMT_TEMT"/>
    <property type="match status" value="1"/>
</dbReference>
<evidence type="ECO:0000256" key="1">
    <source>
        <dbReference type="ARBA" id="ARBA00007996"/>
    </source>
</evidence>
<dbReference type="InterPro" id="IPR000940">
    <property type="entry name" value="NNMT_TEMT_trans"/>
</dbReference>
<dbReference type="PANTHER" id="PTHR10867">
    <property type="entry name" value="NNMT/PNMT/TEMT FAMILY MEMBER"/>
    <property type="match status" value="1"/>
</dbReference>
<keyword evidence="2" id="KW-0489">Methyltransferase</keyword>
<evidence type="ECO:0000313" key="7">
    <source>
        <dbReference type="RefSeq" id="XP_007539752.1"/>
    </source>
</evidence>
<dbReference type="Pfam" id="PF01234">
    <property type="entry name" value="NNMT_PNMT_TEMT"/>
    <property type="match status" value="1"/>
</dbReference>
<keyword evidence="6" id="KW-1185">Reference proteome</keyword>
<accession>A0A1S3ASI6</accession>
<sequence>MEPRFTSKDTYLSHFNPQAYLEKYYTFGACHSAENQILQHLLKSLFKIFCVDGVKGDLLIDIGSGPTIYQLLSACESFKEIIATDYTDQNLLELQKWLRKEPGAFDWSPVVAYVCELEGNRIRGPEKEEKLRQAVTRVLKCDVTQSRPLGAALLPPADCLLSTLCLDAACPDLPSYREALHNLGGLLKPGGFLVILDALKSSYYMIGEQRFSSLCLGREAIEAAVREAGFAIEQFEVISQSYPSGMADNEGLFSLVGRKLDTSGN</sequence>
<keyword evidence="3" id="KW-0808">Transferase</keyword>
<dbReference type="GeneID" id="103128775"/>
<dbReference type="CTD" id="4837"/>
<name>A0A1S3ASI6_ERIEU</name>
<evidence type="ECO:0000256" key="2">
    <source>
        <dbReference type="ARBA" id="ARBA00022603"/>
    </source>
</evidence>
<evidence type="ECO:0000256" key="4">
    <source>
        <dbReference type="ARBA" id="ARBA00022691"/>
    </source>
</evidence>
<protein>
    <submittedName>
        <fullName evidence="7">Nicotinamide N-methyltransferase</fullName>
    </submittedName>
</protein>
<feature type="binding site" evidence="5">
    <location>
        <position position="25"/>
    </location>
    <ligand>
        <name>S-adenosyl-L-methionine</name>
        <dbReference type="ChEBI" id="CHEBI:59789"/>
    </ligand>
</feature>
<dbReference type="PANTHER" id="PTHR10867:SF32">
    <property type="entry name" value="NICOTINAMIDE N-METHYLTRANSFERASE"/>
    <property type="match status" value="1"/>
</dbReference>
<dbReference type="SUPFAM" id="SSF53335">
    <property type="entry name" value="S-adenosyl-L-methionine-dependent methyltransferases"/>
    <property type="match status" value="1"/>
</dbReference>
<feature type="binding site" evidence="5">
    <location>
        <position position="85"/>
    </location>
    <ligand>
        <name>S-adenosyl-L-methionine</name>
        <dbReference type="ChEBI" id="CHEBI:59789"/>
    </ligand>
</feature>
<evidence type="ECO:0000256" key="5">
    <source>
        <dbReference type="PIRSR" id="PIRSR000384-1"/>
    </source>
</evidence>
<dbReference type="NCBIfam" id="NF041360">
    <property type="entry name" value="GntF_guanitoxin"/>
    <property type="match status" value="1"/>
</dbReference>
<keyword evidence="4 5" id="KW-0949">S-adenosyl-L-methionine</keyword>
<feature type="binding site" evidence="5">
    <location>
        <position position="90"/>
    </location>
    <ligand>
        <name>S-adenosyl-L-methionine</name>
        <dbReference type="ChEBI" id="CHEBI:59789"/>
    </ligand>
</feature>